<dbReference type="Proteomes" id="UP000562492">
    <property type="component" value="Unassembled WGS sequence"/>
</dbReference>
<dbReference type="PANTHER" id="PTHR44051:SF2">
    <property type="entry name" value="HYPOTHETICAL GLUTATHIONE S-TRANSFERASE LIKE PROTEIN"/>
    <property type="match status" value="1"/>
</dbReference>
<proteinExistence type="inferred from homology"/>
<evidence type="ECO:0000313" key="4">
    <source>
        <dbReference type="EMBL" id="MBB6578263.1"/>
    </source>
</evidence>
<dbReference type="InterPro" id="IPR040079">
    <property type="entry name" value="Glutathione_S-Trfase"/>
</dbReference>
<dbReference type="InterPro" id="IPR004045">
    <property type="entry name" value="Glutathione_S-Trfase_N"/>
</dbReference>
<organism evidence="4 5">
    <name type="scientific">Comamonas odontotermitis</name>
    <dbReference type="NCBI Taxonomy" id="379895"/>
    <lineage>
        <taxon>Bacteria</taxon>
        <taxon>Pseudomonadati</taxon>
        <taxon>Pseudomonadota</taxon>
        <taxon>Betaproteobacteria</taxon>
        <taxon>Burkholderiales</taxon>
        <taxon>Comamonadaceae</taxon>
        <taxon>Comamonas</taxon>
    </lineage>
</organism>
<dbReference type="CDD" id="cd03056">
    <property type="entry name" value="GST_N_4"/>
    <property type="match status" value="1"/>
</dbReference>
<protein>
    <submittedName>
        <fullName evidence="4">Glutathione S-transferase</fullName>
        <ecNumber evidence="4">2.5.1.18</ecNumber>
    </submittedName>
</protein>
<dbReference type="EMBL" id="JACHKZ010000013">
    <property type="protein sequence ID" value="MBB6578263.1"/>
    <property type="molecule type" value="Genomic_DNA"/>
</dbReference>
<dbReference type="PROSITE" id="PS50405">
    <property type="entry name" value="GST_CTER"/>
    <property type="match status" value="1"/>
</dbReference>
<dbReference type="SUPFAM" id="SSF47616">
    <property type="entry name" value="GST C-terminal domain-like"/>
    <property type="match status" value="1"/>
</dbReference>
<comment type="caution">
    <text evidence="4">The sequence shown here is derived from an EMBL/GenBank/DDBJ whole genome shotgun (WGS) entry which is preliminary data.</text>
</comment>
<sequence>MAPTQPLKLYRLALSGHCHRVELLLSMLDLPYETLDVNLLQGENRSAGFLALNPLGQVPVLVDGDLVLSDSNAILVYLAQRHAPGSHWMPQDPVGQAQLQRWFSLAAGMLGPGIAGPRFAAITGKPVSEAAQATGRRLLDFMEGELQGRNWLMDGAEPSLADLALVGYTSQAGIGGLPLTTYPRITAWVARVQALRGYVPLSDRFAEAA</sequence>
<feature type="domain" description="GST N-terminal" evidence="2">
    <location>
        <begin position="5"/>
        <end position="86"/>
    </location>
</feature>
<dbReference type="InterPro" id="IPR010987">
    <property type="entry name" value="Glutathione-S-Trfase_C-like"/>
</dbReference>
<dbReference type="RefSeq" id="WP_184708656.1">
    <property type="nucleotide sequence ID" value="NZ_JACHKZ010000013.1"/>
</dbReference>
<dbReference type="GO" id="GO:0004364">
    <property type="term" value="F:glutathione transferase activity"/>
    <property type="evidence" value="ECO:0007669"/>
    <property type="project" value="UniProtKB-EC"/>
</dbReference>
<dbReference type="EC" id="2.5.1.18" evidence="4"/>
<dbReference type="Pfam" id="PF02798">
    <property type="entry name" value="GST_N"/>
    <property type="match status" value="1"/>
</dbReference>
<dbReference type="Gene3D" id="3.40.30.10">
    <property type="entry name" value="Glutaredoxin"/>
    <property type="match status" value="1"/>
</dbReference>
<feature type="domain" description="GST C-terminal" evidence="3">
    <location>
        <begin position="92"/>
        <end position="209"/>
    </location>
</feature>
<dbReference type="InterPro" id="IPR036282">
    <property type="entry name" value="Glutathione-S-Trfase_C_sf"/>
</dbReference>
<dbReference type="PANTHER" id="PTHR44051">
    <property type="entry name" value="GLUTATHIONE S-TRANSFERASE-RELATED"/>
    <property type="match status" value="1"/>
</dbReference>
<evidence type="ECO:0000259" key="2">
    <source>
        <dbReference type="PROSITE" id="PS50404"/>
    </source>
</evidence>
<keyword evidence="4" id="KW-0808">Transferase</keyword>
<dbReference type="Pfam" id="PF00043">
    <property type="entry name" value="GST_C"/>
    <property type="match status" value="1"/>
</dbReference>
<dbReference type="SFLD" id="SFLDG00358">
    <property type="entry name" value="Main_(cytGST)"/>
    <property type="match status" value="1"/>
</dbReference>
<dbReference type="SUPFAM" id="SSF52833">
    <property type="entry name" value="Thioredoxin-like"/>
    <property type="match status" value="1"/>
</dbReference>
<dbReference type="SFLD" id="SFLDS00019">
    <property type="entry name" value="Glutathione_Transferase_(cytos"/>
    <property type="match status" value="1"/>
</dbReference>
<accession>A0ABR6RGP7</accession>
<dbReference type="PROSITE" id="PS50404">
    <property type="entry name" value="GST_NTER"/>
    <property type="match status" value="1"/>
</dbReference>
<comment type="similarity">
    <text evidence="1">Belongs to the GST superfamily.</text>
</comment>
<evidence type="ECO:0000259" key="3">
    <source>
        <dbReference type="PROSITE" id="PS50405"/>
    </source>
</evidence>
<dbReference type="InterPro" id="IPR036249">
    <property type="entry name" value="Thioredoxin-like_sf"/>
</dbReference>
<name>A0ABR6RGP7_9BURK</name>
<evidence type="ECO:0000313" key="5">
    <source>
        <dbReference type="Proteomes" id="UP000562492"/>
    </source>
</evidence>
<gene>
    <name evidence="4" type="ORF">HNP33_002344</name>
</gene>
<keyword evidence="5" id="KW-1185">Reference proteome</keyword>
<reference evidence="4 5" key="1">
    <citation type="submission" date="2020-08" db="EMBL/GenBank/DDBJ databases">
        <title>Functional genomics of gut bacteria from endangered species of beetles.</title>
        <authorList>
            <person name="Carlos-Shanley C."/>
        </authorList>
    </citation>
    <scope>NUCLEOTIDE SEQUENCE [LARGE SCALE GENOMIC DNA]</scope>
    <source>
        <strain evidence="4 5">S00124</strain>
    </source>
</reference>
<dbReference type="Gene3D" id="1.20.1050.10">
    <property type="match status" value="1"/>
</dbReference>
<evidence type="ECO:0000256" key="1">
    <source>
        <dbReference type="RuleBase" id="RU003494"/>
    </source>
</evidence>
<dbReference type="InterPro" id="IPR004046">
    <property type="entry name" value="GST_C"/>
</dbReference>